<dbReference type="InterPro" id="IPR036282">
    <property type="entry name" value="Glutathione-S-Trfase_C_sf"/>
</dbReference>
<dbReference type="AlphaFoldDB" id="A0A4Y9EQW1"/>
<dbReference type="Gene3D" id="3.40.30.10">
    <property type="entry name" value="Glutaredoxin"/>
    <property type="match status" value="1"/>
</dbReference>
<dbReference type="SUPFAM" id="SSF47616">
    <property type="entry name" value="GST C-terminal domain-like"/>
    <property type="match status" value="1"/>
</dbReference>
<dbReference type="Pfam" id="PF13410">
    <property type="entry name" value="GST_C_2"/>
    <property type="match status" value="1"/>
</dbReference>
<dbReference type="PROSITE" id="PS50404">
    <property type="entry name" value="GST_NTER"/>
    <property type="match status" value="1"/>
</dbReference>
<sequence>MRLYFAPLACSFASRATLYELGLDADYSQVTLMTKTLADGSDFFAINPKGQVPALATDDGRVITESPVVLQYLADLRPEAGLAPPRGSAQRTALEQWLNLLCSEVHSAVFVPMFHPASTPDAKAFAKIRLQPKFDLLERHLTGRDYLIDSFSIGDIYLTTMLGWCEPAGIDLSAWPVLAAFRDRIRARPAVARALGDELALR</sequence>
<feature type="domain" description="GST C-terminal" evidence="2">
    <location>
        <begin position="87"/>
        <end position="202"/>
    </location>
</feature>
<dbReference type="PROSITE" id="PS50405">
    <property type="entry name" value="GST_CTER"/>
    <property type="match status" value="1"/>
</dbReference>
<dbReference type="InterPro" id="IPR010987">
    <property type="entry name" value="Glutathione-S-Trfase_C-like"/>
</dbReference>
<dbReference type="SFLD" id="SFLDG01150">
    <property type="entry name" value="Main.1:_Beta-like"/>
    <property type="match status" value="1"/>
</dbReference>
<proteinExistence type="predicted"/>
<evidence type="ECO:0000259" key="1">
    <source>
        <dbReference type="PROSITE" id="PS50404"/>
    </source>
</evidence>
<dbReference type="PANTHER" id="PTHR44051">
    <property type="entry name" value="GLUTATHIONE S-TRANSFERASE-RELATED"/>
    <property type="match status" value="1"/>
</dbReference>
<keyword evidence="4" id="KW-1185">Reference proteome</keyword>
<protein>
    <submittedName>
        <fullName evidence="3">Glutathione S-transferase</fullName>
    </submittedName>
</protein>
<dbReference type="Proteomes" id="UP000297737">
    <property type="component" value="Unassembled WGS sequence"/>
</dbReference>
<dbReference type="PANTHER" id="PTHR44051:SF8">
    <property type="entry name" value="GLUTATHIONE S-TRANSFERASE GSTA"/>
    <property type="match status" value="1"/>
</dbReference>
<organism evidence="3 4">
    <name type="scientific">Glacieibacterium arshaanense</name>
    <dbReference type="NCBI Taxonomy" id="2511025"/>
    <lineage>
        <taxon>Bacteria</taxon>
        <taxon>Pseudomonadati</taxon>
        <taxon>Pseudomonadota</taxon>
        <taxon>Alphaproteobacteria</taxon>
        <taxon>Sphingomonadales</taxon>
        <taxon>Sphingosinicellaceae</taxon>
        <taxon>Glacieibacterium</taxon>
    </lineage>
</organism>
<dbReference type="SUPFAM" id="SSF52833">
    <property type="entry name" value="Thioredoxin-like"/>
    <property type="match status" value="1"/>
</dbReference>
<dbReference type="SFLD" id="SFLDG00358">
    <property type="entry name" value="Main_(cytGST)"/>
    <property type="match status" value="1"/>
</dbReference>
<evidence type="ECO:0000259" key="2">
    <source>
        <dbReference type="PROSITE" id="PS50405"/>
    </source>
</evidence>
<dbReference type="GO" id="GO:0016740">
    <property type="term" value="F:transferase activity"/>
    <property type="evidence" value="ECO:0007669"/>
    <property type="project" value="UniProtKB-KW"/>
</dbReference>
<gene>
    <name evidence="3" type="ORF">EUV02_02010</name>
</gene>
<dbReference type="EMBL" id="SIHO01000001">
    <property type="protein sequence ID" value="TFU05822.1"/>
    <property type="molecule type" value="Genomic_DNA"/>
</dbReference>
<dbReference type="RefSeq" id="WP_135244547.1">
    <property type="nucleotide sequence ID" value="NZ_SIHO01000001.1"/>
</dbReference>
<reference evidence="3 4" key="1">
    <citation type="submission" date="2019-02" db="EMBL/GenBank/DDBJ databases">
        <title>Polymorphobacter sp. isolated from the lake at the Tibet of China.</title>
        <authorList>
            <person name="Li A."/>
        </authorList>
    </citation>
    <scope>NUCLEOTIDE SEQUENCE [LARGE SCALE GENOMIC DNA]</scope>
    <source>
        <strain evidence="3 4">DJ1R-1</strain>
    </source>
</reference>
<dbReference type="Pfam" id="PF13409">
    <property type="entry name" value="GST_N_2"/>
    <property type="match status" value="1"/>
</dbReference>
<evidence type="ECO:0000313" key="3">
    <source>
        <dbReference type="EMBL" id="TFU05822.1"/>
    </source>
</evidence>
<dbReference type="InterPro" id="IPR004045">
    <property type="entry name" value="Glutathione_S-Trfase_N"/>
</dbReference>
<dbReference type="Gene3D" id="1.20.1050.10">
    <property type="match status" value="1"/>
</dbReference>
<dbReference type="CDD" id="cd03188">
    <property type="entry name" value="GST_C_Beta"/>
    <property type="match status" value="1"/>
</dbReference>
<accession>A0A4Y9EQW1</accession>
<dbReference type="InterPro" id="IPR036249">
    <property type="entry name" value="Thioredoxin-like_sf"/>
</dbReference>
<evidence type="ECO:0000313" key="4">
    <source>
        <dbReference type="Proteomes" id="UP000297737"/>
    </source>
</evidence>
<dbReference type="SFLD" id="SFLDS00019">
    <property type="entry name" value="Glutathione_Transferase_(cytos"/>
    <property type="match status" value="1"/>
</dbReference>
<dbReference type="InterPro" id="IPR040079">
    <property type="entry name" value="Glutathione_S-Trfase"/>
</dbReference>
<name>A0A4Y9EQW1_9SPHN</name>
<comment type="caution">
    <text evidence="3">The sequence shown here is derived from an EMBL/GenBank/DDBJ whole genome shotgun (WGS) entry which is preliminary data.</text>
</comment>
<dbReference type="CDD" id="cd03057">
    <property type="entry name" value="GST_N_Beta"/>
    <property type="match status" value="1"/>
</dbReference>
<keyword evidence="3" id="KW-0808">Transferase</keyword>
<feature type="domain" description="GST N-terminal" evidence="1">
    <location>
        <begin position="1"/>
        <end position="81"/>
    </location>
</feature>
<dbReference type="OrthoDB" id="7583243at2"/>